<reference evidence="2" key="1">
    <citation type="submission" date="2022-10" db="EMBL/GenBank/DDBJ databases">
        <title>Two novel species of Flavobacterium.</title>
        <authorList>
            <person name="Liu Q."/>
            <person name="Xin Y.-H."/>
        </authorList>
    </citation>
    <scope>NUCLEOTIDE SEQUENCE</scope>
    <source>
        <strain evidence="2">LS1R49</strain>
    </source>
</reference>
<keyword evidence="1" id="KW-0812">Transmembrane</keyword>
<proteinExistence type="predicted"/>
<feature type="transmembrane region" description="Helical" evidence="1">
    <location>
        <begin position="106"/>
        <end position="127"/>
    </location>
</feature>
<dbReference type="AlphaFoldDB" id="A0A9X2ZH88"/>
<sequence>MMNFKNYKPLLNLFILSAVVYVLHKLAFYVFKINDQGFHYNVETLYLLFFAIASVLFIVLMTVKQKSFDNVGMAFLLGTSLQMVLCYLILRPILQDKIQNTSIEKTNFFITFILFLLIETVLTIRILNEKQ</sequence>
<feature type="transmembrane region" description="Helical" evidence="1">
    <location>
        <begin position="75"/>
        <end position="94"/>
    </location>
</feature>
<protein>
    <submittedName>
        <fullName evidence="2">Uncharacterized protein</fullName>
    </submittedName>
</protein>
<feature type="transmembrane region" description="Helical" evidence="1">
    <location>
        <begin position="12"/>
        <end position="33"/>
    </location>
</feature>
<keyword evidence="1" id="KW-0472">Membrane</keyword>
<organism evidence="2 3">
    <name type="scientific">Flavobacterium shii</name>
    <dbReference type="NCBI Taxonomy" id="2987687"/>
    <lineage>
        <taxon>Bacteria</taxon>
        <taxon>Pseudomonadati</taxon>
        <taxon>Bacteroidota</taxon>
        <taxon>Flavobacteriia</taxon>
        <taxon>Flavobacteriales</taxon>
        <taxon>Flavobacteriaceae</taxon>
        <taxon>Flavobacterium</taxon>
    </lineage>
</organism>
<keyword evidence="3" id="KW-1185">Reference proteome</keyword>
<evidence type="ECO:0000256" key="1">
    <source>
        <dbReference type="SAM" id="Phobius"/>
    </source>
</evidence>
<evidence type="ECO:0000313" key="2">
    <source>
        <dbReference type="EMBL" id="MCV9929722.1"/>
    </source>
</evidence>
<evidence type="ECO:0000313" key="3">
    <source>
        <dbReference type="Proteomes" id="UP001151079"/>
    </source>
</evidence>
<dbReference type="EMBL" id="JAOZEW010000022">
    <property type="protein sequence ID" value="MCV9929722.1"/>
    <property type="molecule type" value="Genomic_DNA"/>
</dbReference>
<feature type="transmembrane region" description="Helical" evidence="1">
    <location>
        <begin position="45"/>
        <end position="63"/>
    </location>
</feature>
<dbReference type="Proteomes" id="UP001151079">
    <property type="component" value="Unassembled WGS sequence"/>
</dbReference>
<gene>
    <name evidence="2" type="ORF">OIU83_18820</name>
</gene>
<name>A0A9X2ZH88_9FLAO</name>
<comment type="caution">
    <text evidence="2">The sequence shown here is derived from an EMBL/GenBank/DDBJ whole genome shotgun (WGS) entry which is preliminary data.</text>
</comment>
<dbReference type="RefSeq" id="WP_264207807.1">
    <property type="nucleotide sequence ID" value="NZ_JAOZEW010000022.1"/>
</dbReference>
<accession>A0A9X2ZH88</accession>
<keyword evidence="1" id="KW-1133">Transmembrane helix</keyword>